<dbReference type="SMART" id="SM00271">
    <property type="entry name" value="DnaJ"/>
    <property type="match status" value="1"/>
</dbReference>
<evidence type="ECO:0000256" key="3">
    <source>
        <dbReference type="ARBA" id="ARBA00022833"/>
    </source>
</evidence>
<dbReference type="OrthoDB" id="445556at2759"/>
<reference evidence="8" key="1">
    <citation type="submission" date="2011-02" db="EMBL/GenBank/DDBJ databases">
        <title>The Genome Sequence of Capsaspora owczarzaki ATCC 30864.</title>
        <authorList>
            <person name="Russ C."/>
            <person name="Cuomo C."/>
            <person name="Burger G."/>
            <person name="Gray M.W."/>
            <person name="Holland P.W.H."/>
            <person name="King N."/>
            <person name="Lang F.B.F."/>
            <person name="Roger A.J."/>
            <person name="Ruiz-Trillo I."/>
            <person name="Young S.K."/>
            <person name="Zeng Q."/>
            <person name="Gargeya S."/>
            <person name="Alvarado L."/>
            <person name="Berlin A."/>
            <person name="Chapman S.B."/>
            <person name="Chen Z."/>
            <person name="Freedman E."/>
            <person name="Gellesch M."/>
            <person name="Goldberg J."/>
            <person name="Griggs A."/>
            <person name="Gujja S."/>
            <person name="Heilman E."/>
            <person name="Heiman D."/>
            <person name="Howarth C."/>
            <person name="Mehta T."/>
            <person name="Neiman D."/>
            <person name="Pearson M."/>
            <person name="Roberts A."/>
            <person name="Saif S."/>
            <person name="Shea T."/>
            <person name="Shenoy N."/>
            <person name="Sisk P."/>
            <person name="Stolte C."/>
            <person name="Sykes S."/>
            <person name="White J."/>
            <person name="Yandava C."/>
            <person name="Haas B."/>
            <person name="Nusbaum C."/>
            <person name="Birren B."/>
        </authorList>
    </citation>
    <scope>NUCLEOTIDE SEQUENCE</scope>
    <source>
        <strain evidence="8">ATCC 30864</strain>
    </source>
</reference>
<evidence type="ECO:0000256" key="1">
    <source>
        <dbReference type="ARBA" id="ARBA00006169"/>
    </source>
</evidence>
<sequence length="192" mass="20926">MSSWVDYYRILNVAPDNSIEVIRKAYQRLLLRHHPDKAALVNGLQADSSAAAATASPAPGATALEPDTMMMMTGVTRAPADPSTSDTSVFLLIQEAWETLRDAQLRAVYDAQRSNAYLSLVAAVNEDLVLEDWDFDDGEGCYIYPCRCSGEFVATPRNFAGRVELFGCTNCSLAVRMVYPSTESTVEDDGAA</sequence>
<dbReference type="InParanoid" id="A0A0D2VLZ3"/>
<evidence type="ECO:0000259" key="6">
    <source>
        <dbReference type="PROSITE" id="PS51074"/>
    </source>
</evidence>
<dbReference type="InterPro" id="IPR001623">
    <property type="entry name" value="DnaJ_domain"/>
</dbReference>
<dbReference type="CDD" id="cd06257">
    <property type="entry name" value="DnaJ"/>
    <property type="match status" value="1"/>
</dbReference>
<comment type="similarity">
    <text evidence="1">Belongs to the DPH4 family.</text>
</comment>
<dbReference type="Gene3D" id="1.10.287.110">
    <property type="entry name" value="DnaJ domain"/>
    <property type="match status" value="1"/>
</dbReference>
<dbReference type="PRINTS" id="PR00625">
    <property type="entry name" value="JDOMAIN"/>
</dbReference>
<dbReference type="Pfam" id="PF05207">
    <property type="entry name" value="Zn_ribbon_CSL"/>
    <property type="match status" value="1"/>
</dbReference>
<dbReference type="PhylomeDB" id="A0A0D2VLZ3"/>
<name>A0A0D2VLZ3_CAPO3</name>
<evidence type="ECO:0000256" key="2">
    <source>
        <dbReference type="ARBA" id="ARBA00022723"/>
    </source>
</evidence>
<dbReference type="OMA" id="REMTHEP"/>
<dbReference type="InterPro" id="IPR036671">
    <property type="entry name" value="DPH_MB_sf"/>
</dbReference>
<keyword evidence="3" id="KW-0862">Zinc</keyword>
<dbReference type="Proteomes" id="UP000008743">
    <property type="component" value="Unassembled WGS sequence"/>
</dbReference>
<feature type="domain" description="J" evidence="5">
    <location>
        <begin position="6"/>
        <end position="113"/>
    </location>
</feature>
<dbReference type="PANTHER" id="PTHR45255">
    <property type="entry name" value="DNAJ HOMOLOG SUBFAMILY C MEMBER 24"/>
    <property type="match status" value="1"/>
</dbReference>
<keyword evidence="4" id="KW-0408">Iron</keyword>
<dbReference type="eggNOG" id="KOG0715">
    <property type="taxonomic scope" value="Eukaryota"/>
</dbReference>
<dbReference type="PANTHER" id="PTHR45255:SF1">
    <property type="entry name" value="DNAJ HOMOLOG SUBFAMILY C MEMBER 24"/>
    <property type="match status" value="1"/>
</dbReference>
<dbReference type="STRING" id="595528.A0A0D2VLZ3"/>
<evidence type="ECO:0000313" key="7">
    <source>
        <dbReference type="EMBL" id="KJE91102.1"/>
    </source>
</evidence>
<evidence type="ECO:0000256" key="4">
    <source>
        <dbReference type="ARBA" id="ARBA00023004"/>
    </source>
</evidence>
<organism evidence="7 8">
    <name type="scientific">Capsaspora owczarzaki (strain ATCC 30864)</name>
    <dbReference type="NCBI Taxonomy" id="595528"/>
    <lineage>
        <taxon>Eukaryota</taxon>
        <taxon>Filasterea</taxon>
        <taxon>Capsaspora</taxon>
    </lineage>
</organism>
<dbReference type="GO" id="GO:0001671">
    <property type="term" value="F:ATPase activator activity"/>
    <property type="evidence" value="ECO:0007669"/>
    <property type="project" value="TreeGrafter"/>
</dbReference>
<dbReference type="PROSITE" id="PS51074">
    <property type="entry name" value="DPH_MB"/>
    <property type="match status" value="1"/>
</dbReference>
<feature type="domain" description="DPH-type MB" evidence="6">
    <location>
        <begin position="124"/>
        <end position="180"/>
    </location>
</feature>
<evidence type="ECO:0008006" key="9">
    <source>
        <dbReference type="Google" id="ProtNLM"/>
    </source>
</evidence>
<dbReference type="AlphaFoldDB" id="A0A0D2VLZ3"/>
<dbReference type="EMBL" id="KE346362">
    <property type="protein sequence ID" value="KJE91102.1"/>
    <property type="molecule type" value="Genomic_DNA"/>
</dbReference>
<dbReference type="GO" id="GO:0008198">
    <property type="term" value="F:ferrous iron binding"/>
    <property type="evidence" value="ECO:0007669"/>
    <property type="project" value="TreeGrafter"/>
</dbReference>
<dbReference type="Pfam" id="PF00226">
    <property type="entry name" value="DnaJ"/>
    <property type="match status" value="1"/>
</dbReference>
<protein>
    <recommendedName>
        <fullName evidence="9">Diphthamide biosynthesis protein 4</fullName>
    </recommendedName>
</protein>
<dbReference type="SUPFAM" id="SSF46565">
    <property type="entry name" value="Chaperone J-domain"/>
    <property type="match status" value="1"/>
</dbReference>
<keyword evidence="2" id="KW-0479">Metal-binding</keyword>
<evidence type="ECO:0000259" key="5">
    <source>
        <dbReference type="PROSITE" id="PS50076"/>
    </source>
</evidence>
<dbReference type="Gene3D" id="3.10.660.10">
    <property type="entry name" value="DPH Zinc finger"/>
    <property type="match status" value="1"/>
</dbReference>
<dbReference type="PROSITE" id="PS50076">
    <property type="entry name" value="DNAJ_2"/>
    <property type="match status" value="1"/>
</dbReference>
<proteinExistence type="inferred from homology"/>
<evidence type="ECO:0000313" key="8">
    <source>
        <dbReference type="Proteomes" id="UP000008743"/>
    </source>
</evidence>
<accession>A0A0D2VLZ3</accession>
<dbReference type="RefSeq" id="XP_004349040.1">
    <property type="nucleotide sequence ID" value="XM_004348990.2"/>
</dbReference>
<gene>
    <name evidence="7" type="ORF">CAOG_002290</name>
</gene>
<keyword evidence="8" id="KW-1185">Reference proteome</keyword>
<dbReference type="InterPro" id="IPR036869">
    <property type="entry name" value="J_dom_sf"/>
</dbReference>
<dbReference type="SUPFAM" id="SSF144217">
    <property type="entry name" value="CSL zinc finger"/>
    <property type="match status" value="1"/>
</dbReference>
<dbReference type="InterPro" id="IPR007872">
    <property type="entry name" value="DPH_MB_dom"/>
</dbReference>